<feature type="region of interest" description="Disordered" evidence="1">
    <location>
        <begin position="364"/>
        <end position="389"/>
    </location>
</feature>
<name>A0A803P6D7_CANSA</name>
<feature type="domain" description="Zinc knuckle CX2CX4HX4C" evidence="2">
    <location>
        <begin position="55"/>
        <end position="103"/>
    </location>
</feature>
<dbReference type="PANTHER" id="PTHR31286:SF167">
    <property type="entry name" value="OS09G0268800 PROTEIN"/>
    <property type="match status" value="1"/>
</dbReference>
<dbReference type="InterPro" id="IPR025836">
    <property type="entry name" value="Zn_knuckle_CX2CX4HX4C"/>
</dbReference>
<dbReference type="EMBL" id="UZAU01000330">
    <property type="status" value="NOT_ANNOTATED_CDS"/>
    <property type="molecule type" value="Genomic_DNA"/>
</dbReference>
<dbReference type="Pfam" id="PF14392">
    <property type="entry name" value="zf-CCHC_4"/>
    <property type="match status" value="1"/>
</dbReference>
<dbReference type="Gramene" id="evm.model.03.1712">
    <property type="protein sequence ID" value="cds.evm.model.03.1712"/>
    <property type="gene ID" value="evm.TU.03.1712"/>
</dbReference>
<keyword evidence="4" id="KW-1185">Reference proteome</keyword>
<organism evidence="3 4">
    <name type="scientific">Cannabis sativa</name>
    <name type="common">Hemp</name>
    <name type="synonym">Marijuana</name>
    <dbReference type="NCBI Taxonomy" id="3483"/>
    <lineage>
        <taxon>Eukaryota</taxon>
        <taxon>Viridiplantae</taxon>
        <taxon>Streptophyta</taxon>
        <taxon>Embryophyta</taxon>
        <taxon>Tracheophyta</taxon>
        <taxon>Spermatophyta</taxon>
        <taxon>Magnoliopsida</taxon>
        <taxon>eudicotyledons</taxon>
        <taxon>Gunneridae</taxon>
        <taxon>Pentapetalae</taxon>
        <taxon>rosids</taxon>
        <taxon>fabids</taxon>
        <taxon>Rosales</taxon>
        <taxon>Cannabaceae</taxon>
        <taxon>Cannabis</taxon>
    </lineage>
</organism>
<evidence type="ECO:0000256" key="1">
    <source>
        <dbReference type="SAM" id="MobiDB-lite"/>
    </source>
</evidence>
<sequence>MIFSPFWVQAYRLPFLSKSRSLAKSLASILGEFLAVHDDSLNEGWGPFLRFRVKMDITKLLLRGRMISLPKIRDEFWVEFRYERLPNYCMECGLIGHLYKKCSVFLEKLDKGIEPELPYGPELKGSRLPTSSYDRYRTDFSKGNGWPLLTRLTRNTLTNTIPRLRNTPQPQPKVFLMGESSNSTPDVSVTCPSHIDPRTLVVSTCTSATTSAIHPPTTSLFTPPSLNNSSLIKPPLPFNLPTTAPGIVGPVNNKGKLIIVTNINNNSPLLLDVYTPDLEIKVTTTNVFATYPPMINPTHSKSQPLQPHSAGAIQFSTVSTTAPATLHITRATLKGQENIHPNRTFKRQYDTNSMRQTLKRCRANQTAQPSLSEGIHPHQSVSTGLDSIDVQDNSAVIAQQSRDSP</sequence>
<evidence type="ECO:0000259" key="2">
    <source>
        <dbReference type="Pfam" id="PF14392"/>
    </source>
</evidence>
<dbReference type="AlphaFoldDB" id="A0A803P6D7"/>
<dbReference type="InterPro" id="IPR040256">
    <property type="entry name" value="At4g02000-like"/>
</dbReference>
<proteinExistence type="predicted"/>
<dbReference type="EnsemblPlants" id="evm.model.03.1712">
    <property type="protein sequence ID" value="cds.evm.model.03.1712"/>
    <property type="gene ID" value="evm.TU.03.1712"/>
</dbReference>
<evidence type="ECO:0000313" key="3">
    <source>
        <dbReference type="EnsemblPlants" id="cds.evm.model.03.1712"/>
    </source>
</evidence>
<accession>A0A803P6D7</accession>
<feature type="compositionally biased region" description="Polar residues" evidence="1">
    <location>
        <begin position="379"/>
        <end position="389"/>
    </location>
</feature>
<dbReference type="Proteomes" id="UP000596661">
    <property type="component" value="Chromosome 3"/>
</dbReference>
<evidence type="ECO:0000313" key="4">
    <source>
        <dbReference type="Proteomes" id="UP000596661"/>
    </source>
</evidence>
<dbReference type="PANTHER" id="PTHR31286">
    <property type="entry name" value="GLYCINE-RICH CELL WALL STRUCTURAL PROTEIN 1.8-LIKE"/>
    <property type="match status" value="1"/>
</dbReference>
<protein>
    <recommendedName>
        <fullName evidence="2">Zinc knuckle CX2CX4HX4C domain-containing protein</fullName>
    </recommendedName>
</protein>
<reference evidence="3" key="1">
    <citation type="submission" date="2018-11" db="EMBL/GenBank/DDBJ databases">
        <authorList>
            <person name="Grassa J C."/>
        </authorList>
    </citation>
    <scope>NUCLEOTIDE SEQUENCE [LARGE SCALE GENOMIC DNA]</scope>
</reference>
<reference evidence="3" key="2">
    <citation type="submission" date="2021-03" db="UniProtKB">
        <authorList>
            <consortium name="EnsemblPlants"/>
        </authorList>
    </citation>
    <scope>IDENTIFICATION</scope>
</reference>